<evidence type="ECO:0000259" key="11">
    <source>
        <dbReference type="SMART" id="SM00499"/>
    </source>
</evidence>
<feature type="transmembrane region" description="Helical" evidence="10">
    <location>
        <begin position="17"/>
        <end position="41"/>
    </location>
</feature>
<dbReference type="CDD" id="cd00010">
    <property type="entry name" value="AAI_LTSS"/>
    <property type="match status" value="1"/>
</dbReference>
<dbReference type="SUPFAM" id="SSF47699">
    <property type="entry name" value="Bifunctional inhibitor/lipid-transfer protein/seed storage 2S albumin"/>
    <property type="match status" value="1"/>
</dbReference>
<evidence type="ECO:0000313" key="13">
    <source>
        <dbReference type="Proteomes" id="UP000447434"/>
    </source>
</evidence>
<dbReference type="GO" id="GO:0008289">
    <property type="term" value="F:lipid binding"/>
    <property type="evidence" value="ECO:0007669"/>
    <property type="project" value="InterPro"/>
</dbReference>
<feature type="transmembrane region" description="Helical" evidence="10">
    <location>
        <begin position="188"/>
        <end position="207"/>
    </location>
</feature>
<feature type="domain" description="Bifunctional inhibitor/plant lipid transfer protein/seed storage helical" evidence="11">
    <location>
        <begin position="54"/>
        <end position="132"/>
    </location>
</feature>
<evidence type="ECO:0000256" key="8">
    <source>
        <dbReference type="ARBA" id="ARBA00023288"/>
    </source>
</evidence>
<dbReference type="OrthoDB" id="659547at2759"/>
<keyword evidence="6" id="KW-1015">Disulfide bond</keyword>
<reference evidence="13" key="1">
    <citation type="journal article" date="2020" name="Nat. Commun.">
        <title>Genome sequence of the cluster root forming white lupin.</title>
        <authorList>
            <person name="Hufnagel B."/>
            <person name="Marques A."/>
            <person name="Soriano A."/>
            <person name="Marques L."/>
            <person name="Divol F."/>
            <person name="Doumas P."/>
            <person name="Sallet E."/>
            <person name="Mancinotti D."/>
            <person name="Carrere S."/>
            <person name="Marande W."/>
            <person name="Arribat S."/>
            <person name="Keller J."/>
            <person name="Huneau C."/>
            <person name="Blein T."/>
            <person name="Aime D."/>
            <person name="Laguerre M."/>
            <person name="Taylor J."/>
            <person name="Schubert V."/>
            <person name="Nelson M."/>
            <person name="Geu-Flores F."/>
            <person name="Crespi M."/>
            <person name="Gallardo-Guerrero K."/>
            <person name="Delaux P.-M."/>
            <person name="Salse J."/>
            <person name="Berges H."/>
            <person name="Guyot R."/>
            <person name="Gouzy J."/>
            <person name="Peret B."/>
        </authorList>
    </citation>
    <scope>NUCLEOTIDE SEQUENCE [LARGE SCALE GENOMIC DNA]</scope>
    <source>
        <strain evidence="13">cv. Amiga</strain>
    </source>
</reference>
<feature type="compositionally biased region" description="Pro residues" evidence="9">
    <location>
        <begin position="144"/>
        <end position="168"/>
    </location>
</feature>
<keyword evidence="3" id="KW-1003">Cell membrane</keyword>
<dbReference type="GO" id="GO:0005886">
    <property type="term" value="C:plasma membrane"/>
    <property type="evidence" value="ECO:0007669"/>
    <property type="project" value="UniProtKB-SubCell"/>
</dbReference>
<evidence type="ECO:0000313" key="12">
    <source>
        <dbReference type="EMBL" id="KAE9595080.1"/>
    </source>
</evidence>
<evidence type="ECO:0000256" key="1">
    <source>
        <dbReference type="ARBA" id="ARBA00004609"/>
    </source>
</evidence>
<keyword evidence="13" id="KW-1185">Reference proteome</keyword>
<keyword evidence="5" id="KW-0732">Signal</keyword>
<keyword evidence="10" id="KW-1133">Transmembrane helix</keyword>
<keyword evidence="7" id="KW-0325">Glycoprotein</keyword>
<keyword evidence="10" id="KW-0472">Membrane</keyword>
<gene>
    <name evidence="12" type="ORF">Lalb_Chr18g0060591</name>
</gene>
<evidence type="ECO:0000256" key="10">
    <source>
        <dbReference type="SAM" id="Phobius"/>
    </source>
</evidence>
<dbReference type="InterPro" id="IPR000528">
    <property type="entry name" value="Plant_nsLTP"/>
</dbReference>
<dbReference type="InterPro" id="IPR043325">
    <property type="entry name" value="LTSS"/>
</dbReference>
<keyword evidence="10" id="KW-0812">Transmembrane</keyword>
<dbReference type="SMART" id="SM00499">
    <property type="entry name" value="AAI"/>
    <property type="match status" value="1"/>
</dbReference>
<evidence type="ECO:0000256" key="3">
    <source>
        <dbReference type="ARBA" id="ARBA00022475"/>
    </source>
</evidence>
<feature type="region of interest" description="Disordered" evidence="9">
    <location>
        <begin position="144"/>
        <end position="184"/>
    </location>
</feature>
<sequence>MEEAYLTRSHCGRFSHLLICSSMAAKLSFSVILCIISIWAVDGADHALAAPVDCSSVILSMADCLAFVSNGSTVTEPKPTCCSGLEHVLKVSPDCLCETIKSSAKFGIALNLTKAASLPSACKVSAPPVSSCGLSVSPAPAPAAPAAPTPVPAAPAPGAVHPPPPSPSTPAAAPGSDHEHSPSQGNSLFPISAASFILCLLVAIFSGF</sequence>
<evidence type="ECO:0000256" key="9">
    <source>
        <dbReference type="SAM" id="MobiDB-lite"/>
    </source>
</evidence>
<dbReference type="Gene3D" id="1.10.110.10">
    <property type="entry name" value="Plant lipid-transfer and hydrophobic proteins"/>
    <property type="match status" value="1"/>
</dbReference>
<organism evidence="12 13">
    <name type="scientific">Lupinus albus</name>
    <name type="common">White lupine</name>
    <name type="synonym">Lupinus termis</name>
    <dbReference type="NCBI Taxonomy" id="3870"/>
    <lineage>
        <taxon>Eukaryota</taxon>
        <taxon>Viridiplantae</taxon>
        <taxon>Streptophyta</taxon>
        <taxon>Embryophyta</taxon>
        <taxon>Tracheophyta</taxon>
        <taxon>Spermatophyta</taxon>
        <taxon>Magnoliopsida</taxon>
        <taxon>eudicotyledons</taxon>
        <taxon>Gunneridae</taxon>
        <taxon>Pentapetalae</taxon>
        <taxon>rosids</taxon>
        <taxon>fabids</taxon>
        <taxon>Fabales</taxon>
        <taxon>Fabaceae</taxon>
        <taxon>Papilionoideae</taxon>
        <taxon>50 kb inversion clade</taxon>
        <taxon>genistoids sensu lato</taxon>
        <taxon>core genistoids</taxon>
        <taxon>Genisteae</taxon>
        <taxon>Lupinus</taxon>
    </lineage>
</organism>
<evidence type="ECO:0000256" key="2">
    <source>
        <dbReference type="ARBA" id="ARBA00009748"/>
    </source>
</evidence>
<keyword evidence="8" id="KW-0449">Lipoprotein</keyword>
<accession>A0A6A4P0Z2</accession>
<evidence type="ECO:0000256" key="4">
    <source>
        <dbReference type="ARBA" id="ARBA00022622"/>
    </source>
</evidence>
<dbReference type="PANTHER" id="PTHR33044">
    <property type="entry name" value="BIFUNCTIONAL INHIBITOR/LIPID-TRANSFER PROTEIN/SEED STORAGE 2S ALBUMIN SUPERFAMILY PROTEIN-RELATED"/>
    <property type="match status" value="1"/>
</dbReference>
<dbReference type="AlphaFoldDB" id="A0A6A4P0Z2"/>
<evidence type="ECO:0000256" key="6">
    <source>
        <dbReference type="ARBA" id="ARBA00023157"/>
    </source>
</evidence>
<comment type="subcellular location">
    <subcellularLocation>
        <location evidence="1">Cell membrane</location>
        <topology evidence="1">Lipid-anchor</topology>
        <topology evidence="1">GPI-anchor</topology>
    </subcellularLocation>
</comment>
<evidence type="ECO:0000256" key="7">
    <source>
        <dbReference type="ARBA" id="ARBA00023180"/>
    </source>
</evidence>
<protein>
    <submittedName>
        <fullName evidence="12">Putative plant lipid transfer protein/Par allergen</fullName>
    </submittedName>
</protein>
<name>A0A6A4P0Z2_LUPAL</name>
<dbReference type="GO" id="GO:0098552">
    <property type="term" value="C:side of membrane"/>
    <property type="evidence" value="ECO:0007669"/>
    <property type="project" value="UniProtKB-KW"/>
</dbReference>
<comment type="caution">
    <text evidence="12">The sequence shown here is derived from an EMBL/GenBank/DDBJ whole genome shotgun (WGS) entry which is preliminary data.</text>
</comment>
<dbReference type="Pfam" id="PF14368">
    <property type="entry name" value="LTP_2"/>
    <property type="match status" value="1"/>
</dbReference>
<dbReference type="FunFam" id="1.10.110.10:FF:000001">
    <property type="entry name" value="Bifunctional inhibitor/lipid-transfer protein/seed storage 2S albumin superfamily protein"/>
    <property type="match status" value="1"/>
</dbReference>
<evidence type="ECO:0000256" key="5">
    <source>
        <dbReference type="ARBA" id="ARBA00022729"/>
    </source>
</evidence>
<comment type="similarity">
    <text evidence="2">Belongs to the plant LTP family.</text>
</comment>
<dbReference type="Proteomes" id="UP000447434">
    <property type="component" value="Chromosome 18"/>
</dbReference>
<keyword evidence="4" id="KW-0336">GPI-anchor</keyword>
<dbReference type="EMBL" id="WOCE01000018">
    <property type="protein sequence ID" value="KAE9595080.1"/>
    <property type="molecule type" value="Genomic_DNA"/>
</dbReference>
<proteinExistence type="inferred from homology"/>
<dbReference type="InterPro" id="IPR036312">
    <property type="entry name" value="Bifun_inhib/LTP/seed_sf"/>
</dbReference>
<dbReference type="PRINTS" id="PR00382">
    <property type="entry name" value="LIPIDTRNSFER"/>
</dbReference>
<dbReference type="InterPro" id="IPR016140">
    <property type="entry name" value="Bifunc_inhib/LTP/seed_store"/>
</dbReference>
<dbReference type="GO" id="GO:0006869">
    <property type="term" value="P:lipid transport"/>
    <property type="evidence" value="ECO:0007669"/>
    <property type="project" value="InterPro"/>
</dbReference>